<evidence type="ECO:0000256" key="1">
    <source>
        <dbReference type="SAM" id="MobiDB-lite"/>
    </source>
</evidence>
<feature type="region of interest" description="Disordered" evidence="1">
    <location>
        <begin position="1"/>
        <end position="54"/>
    </location>
</feature>
<protein>
    <submittedName>
        <fullName evidence="2">Uncharacterized protein</fullName>
    </submittedName>
</protein>
<gene>
    <name evidence="2" type="ORF">FHX42_003810</name>
</gene>
<evidence type="ECO:0000313" key="2">
    <source>
        <dbReference type="EMBL" id="MBA8826434.1"/>
    </source>
</evidence>
<dbReference type="EMBL" id="JACGWZ010000005">
    <property type="protein sequence ID" value="MBA8826434.1"/>
    <property type="molecule type" value="Genomic_DNA"/>
</dbReference>
<sequence length="54" mass="5789">MSTEDERPVVDPSRDPNPGVPDHAAPEGAEVDPLIDLSRDPHPGVPDHAKPDDE</sequence>
<organism evidence="2 3">
    <name type="scientific">Halosaccharopolyspora lacisalsi</name>
    <dbReference type="NCBI Taxonomy" id="1000566"/>
    <lineage>
        <taxon>Bacteria</taxon>
        <taxon>Bacillati</taxon>
        <taxon>Actinomycetota</taxon>
        <taxon>Actinomycetes</taxon>
        <taxon>Pseudonocardiales</taxon>
        <taxon>Pseudonocardiaceae</taxon>
        <taxon>Halosaccharopolyspora</taxon>
    </lineage>
</organism>
<dbReference type="RefSeq" id="WP_182545774.1">
    <property type="nucleotide sequence ID" value="NZ_JACGWZ010000005.1"/>
</dbReference>
<name>A0A839DY67_9PSEU</name>
<dbReference type="Proteomes" id="UP000569329">
    <property type="component" value="Unassembled WGS sequence"/>
</dbReference>
<keyword evidence="3" id="KW-1185">Reference proteome</keyword>
<feature type="compositionally biased region" description="Basic and acidic residues" evidence="1">
    <location>
        <begin position="1"/>
        <end position="14"/>
    </location>
</feature>
<accession>A0A839DY67</accession>
<reference evidence="2 3" key="1">
    <citation type="submission" date="2020-07" db="EMBL/GenBank/DDBJ databases">
        <title>Sequencing the genomes of 1000 actinobacteria strains.</title>
        <authorList>
            <person name="Klenk H.-P."/>
        </authorList>
    </citation>
    <scope>NUCLEOTIDE SEQUENCE [LARGE SCALE GENOMIC DNA]</scope>
    <source>
        <strain evidence="2 3">DSM 45975</strain>
    </source>
</reference>
<proteinExistence type="predicted"/>
<feature type="compositionally biased region" description="Basic and acidic residues" evidence="1">
    <location>
        <begin position="37"/>
        <end position="54"/>
    </location>
</feature>
<dbReference type="AlphaFoldDB" id="A0A839DY67"/>
<evidence type="ECO:0000313" key="3">
    <source>
        <dbReference type="Proteomes" id="UP000569329"/>
    </source>
</evidence>
<comment type="caution">
    <text evidence="2">The sequence shown here is derived from an EMBL/GenBank/DDBJ whole genome shotgun (WGS) entry which is preliminary data.</text>
</comment>